<gene>
    <name evidence="7" type="ORF">LCGC14_2321870</name>
</gene>
<evidence type="ECO:0000256" key="1">
    <source>
        <dbReference type="ARBA" id="ARBA00001947"/>
    </source>
</evidence>
<dbReference type="GO" id="GO:0016491">
    <property type="term" value="F:oxidoreductase activity"/>
    <property type="evidence" value="ECO:0007669"/>
    <property type="project" value="UniProtKB-KW"/>
</dbReference>
<evidence type="ECO:0000313" key="7">
    <source>
        <dbReference type="EMBL" id="KKL48802.1"/>
    </source>
</evidence>
<dbReference type="Pfam" id="PF00107">
    <property type="entry name" value="ADH_zinc_N"/>
    <property type="match status" value="1"/>
</dbReference>
<keyword evidence="3" id="KW-0479">Metal-binding</keyword>
<evidence type="ECO:0000256" key="2">
    <source>
        <dbReference type="ARBA" id="ARBA00008072"/>
    </source>
</evidence>
<evidence type="ECO:0000256" key="3">
    <source>
        <dbReference type="ARBA" id="ARBA00022723"/>
    </source>
</evidence>
<dbReference type="Gene3D" id="3.90.180.10">
    <property type="entry name" value="Medium-chain alcohol dehydrogenases, catalytic domain"/>
    <property type="match status" value="1"/>
</dbReference>
<name>A0A0F9FCE6_9ZZZZ</name>
<dbReference type="EMBL" id="LAZR01033189">
    <property type="protein sequence ID" value="KKL48802.1"/>
    <property type="molecule type" value="Genomic_DNA"/>
</dbReference>
<evidence type="ECO:0000259" key="6">
    <source>
        <dbReference type="Pfam" id="PF00107"/>
    </source>
</evidence>
<comment type="similarity">
    <text evidence="2">Belongs to the zinc-containing alcohol dehydrogenase family.</text>
</comment>
<dbReference type="GO" id="GO:0046872">
    <property type="term" value="F:metal ion binding"/>
    <property type="evidence" value="ECO:0007669"/>
    <property type="project" value="UniProtKB-KW"/>
</dbReference>
<evidence type="ECO:0000256" key="5">
    <source>
        <dbReference type="ARBA" id="ARBA00023002"/>
    </source>
</evidence>
<accession>A0A0F9FCE6</accession>
<comment type="caution">
    <text evidence="7">The sequence shown here is derived from an EMBL/GenBank/DDBJ whole genome shotgun (WGS) entry which is preliminary data.</text>
</comment>
<dbReference type="InterPro" id="IPR013149">
    <property type="entry name" value="ADH-like_C"/>
</dbReference>
<protein>
    <recommendedName>
        <fullName evidence="6">Alcohol dehydrogenase-like C-terminal domain-containing protein</fullName>
    </recommendedName>
</protein>
<feature type="domain" description="Alcohol dehydrogenase-like C-terminal" evidence="6">
    <location>
        <begin position="2"/>
        <end position="77"/>
    </location>
</feature>
<sequence length="119" mass="12682">MAETEGWGADVVFEATGSPKAAAPVFDYLAPGGCVVMIGGQSEPISYDAGAAMVREARVENIFRYAHVFPRCVAMLASGAIDVKPLITRTFDFEDSVRAFEIAASAPPADVKMQIELPQ</sequence>
<dbReference type="Gene3D" id="3.40.50.720">
    <property type="entry name" value="NAD(P)-binding Rossmann-like Domain"/>
    <property type="match status" value="1"/>
</dbReference>
<reference evidence="7" key="1">
    <citation type="journal article" date="2015" name="Nature">
        <title>Complex archaea that bridge the gap between prokaryotes and eukaryotes.</title>
        <authorList>
            <person name="Spang A."/>
            <person name="Saw J.H."/>
            <person name="Jorgensen S.L."/>
            <person name="Zaremba-Niedzwiedzka K."/>
            <person name="Martijn J."/>
            <person name="Lind A.E."/>
            <person name="van Eijk R."/>
            <person name="Schleper C."/>
            <person name="Guy L."/>
            <person name="Ettema T.J."/>
        </authorList>
    </citation>
    <scope>NUCLEOTIDE SEQUENCE</scope>
</reference>
<dbReference type="InterPro" id="IPR036291">
    <property type="entry name" value="NAD(P)-bd_dom_sf"/>
</dbReference>
<keyword evidence="4" id="KW-0862">Zinc</keyword>
<comment type="cofactor">
    <cofactor evidence="1">
        <name>Zn(2+)</name>
        <dbReference type="ChEBI" id="CHEBI:29105"/>
    </cofactor>
</comment>
<dbReference type="PANTHER" id="PTHR43161:SF9">
    <property type="entry name" value="SORBITOL DEHYDROGENASE"/>
    <property type="match status" value="1"/>
</dbReference>
<evidence type="ECO:0000256" key="4">
    <source>
        <dbReference type="ARBA" id="ARBA00022833"/>
    </source>
</evidence>
<dbReference type="SUPFAM" id="SSF51735">
    <property type="entry name" value="NAD(P)-binding Rossmann-fold domains"/>
    <property type="match status" value="1"/>
</dbReference>
<keyword evidence="5" id="KW-0560">Oxidoreductase</keyword>
<dbReference type="AlphaFoldDB" id="A0A0F9FCE6"/>
<dbReference type="PANTHER" id="PTHR43161">
    <property type="entry name" value="SORBITOL DEHYDROGENASE"/>
    <property type="match status" value="1"/>
</dbReference>
<organism evidence="7">
    <name type="scientific">marine sediment metagenome</name>
    <dbReference type="NCBI Taxonomy" id="412755"/>
    <lineage>
        <taxon>unclassified sequences</taxon>
        <taxon>metagenomes</taxon>
        <taxon>ecological metagenomes</taxon>
    </lineage>
</organism>
<proteinExistence type="inferred from homology"/>